<evidence type="ECO:0000313" key="5">
    <source>
        <dbReference type="Proteomes" id="UP001152795"/>
    </source>
</evidence>
<name>A0A6S7I2D6_PARCT</name>
<evidence type="ECO:0000313" key="4">
    <source>
        <dbReference type="EMBL" id="CAB4000632.1"/>
    </source>
</evidence>
<gene>
    <name evidence="4" type="ORF">PACLA_8A076383</name>
</gene>
<feature type="domain" description="Integrator complex subunit 5 C-terminal" evidence="3">
    <location>
        <begin position="233"/>
        <end position="909"/>
    </location>
</feature>
<organism evidence="4 5">
    <name type="scientific">Paramuricea clavata</name>
    <name type="common">Red gorgonian</name>
    <name type="synonym">Violescent sea-whip</name>
    <dbReference type="NCBI Taxonomy" id="317549"/>
    <lineage>
        <taxon>Eukaryota</taxon>
        <taxon>Metazoa</taxon>
        <taxon>Cnidaria</taxon>
        <taxon>Anthozoa</taxon>
        <taxon>Octocorallia</taxon>
        <taxon>Malacalcyonacea</taxon>
        <taxon>Plexauridae</taxon>
        <taxon>Paramuricea</taxon>
    </lineage>
</organism>
<dbReference type="GO" id="GO:0034472">
    <property type="term" value="P:snRNA 3'-end processing"/>
    <property type="evidence" value="ECO:0007669"/>
    <property type="project" value="TreeGrafter"/>
</dbReference>
<accession>A0A6S7I2D6</accession>
<comment type="caution">
    <text evidence="4">The sequence shown here is derived from an EMBL/GenBank/DDBJ whole genome shotgun (WGS) entry which is preliminary data.</text>
</comment>
<protein>
    <submittedName>
        <fullName evidence="4">Integrator complex subunit 5-like</fullName>
    </submittedName>
</protein>
<dbReference type="InterPro" id="IPR040316">
    <property type="entry name" value="INTS5"/>
</dbReference>
<dbReference type="OrthoDB" id="69088at2759"/>
<dbReference type="InterPro" id="IPR029444">
    <property type="entry name" value="INTS5_C"/>
</dbReference>
<proteinExistence type="predicted"/>
<reference evidence="4" key="1">
    <citation type="submission" date="2020-04" db="EMBL/GenBank/DDBJ databases">
        <authorList>
            <person name="Alioto T."/>
            <person name="Alioto T."/>
            <person name="Gomez Garrido J."/>
        </authorList>
    </citation>
    <scope>NUCLEOTIDE SEQUENCE</scope>
    <source>
        <strain evidence="4">A484AB</strain>
    </source>
</reference>
<keyword evidence="5" id="KW-1185">Reference proteome</keyword>
<feature type="domain" description="Integrator complex subunit 5 N-terminal" evidence="2">
    <location>
        <begin position="8"/>
        <end position="218"/>
    </location>
</feature>
<evidence type="ECO:0000256" key="1">
    <source>
        <dbReference type="SAM" id="MobiDB-lite"/>
    </source>
</evidence>
<dbReference type="SUPFAM" id="SSF48371">
    <property type="entry name" value="ARM repeat"/>
    <property type="match status" value="1"/>
</dbReference>
<dbReference type="InterPro" id="IPR016024">
    <property type="entry name" value="ARM-type_fold"/>
</dbReference>
<feature type="region of interest" description="Disordered" evidence="1">
    <location>
        <begin position="401"/>
        <end position="421"/>
    </location>
</feature>
<dbReference type="EMBL" id="CACRXK020003884">
    <property type="protein sequence ID" value="CAB4000632.1"/>
    <property type="molecule type" value="Genomic_DNA"/>
</dbReference>
<dbReference type="GO" id="GO:0032039">
    <property type="term" value="C:integrator complex"/>
    <property type="evidence" value="ECO:0007669"/>
    <property type="project" value="InterPro"/>
</dbReference>
<dbReference type="AlphaFoldDB" id="A0A6S7I2D6"/>
<dbReference type="Pfam" id="PF14837">
    <property type="entry name" value="INTS5_N"/>
    <property type="match status" value="1"/>
</dbReference>
<dbReference type="Pfam" id="PF14838">
    <property type="entry name" value="INTS5_C"/>
    <property type="match status" value="1"/>
</dbReference>
<dbReference type="InterPro" id="IPR029445">
    <property type="entry name" value="INTS5_N"/>
</dbReference>
<dbReference type="Proteomes" id="UP001152795">
    <property type="component" value="Unassembled WGS sequence"/>
</dbReference>
<evidence type="ECO:0000259" key="2">
    <source>
        <dbReference type="Pfam" id="PF14837"/>
    </source>
</evidence>
<evidence type="ECO:0000259" key="3">
    <source>
        <dbReference type="Pfam" id="PF14838"/>
    </source>
</evidence>
<dbReference type="PANTHER" id="PTHR31697">
    <property type="entry name" value="INTEGRATOR COMPLEX SUBUNIT 5"/>
    <property type="match status" value="1"/>
</dbReference>
<dbReference type="PANTHER" id="PTHR31697:SF2">
    <property type="entry name" value="INTEGRATOR COMPLEX SUBUNIT 5"/>
    <property type="match status" value="1"/>
</dbReference>
<sequence>MAQMESENLLQEVRSFVLPSKGPGGNVNILERTKSAIVLMRCLPCARAAVLEQICEIFQEAVHKYIIESDRQDLLGSGEKAEVDPEIYDVIENIHDTLLEFINNNPDAWAPIVTKWSVYLLGQLSAKYATQRGTKASTSLNERLQVWLTCPAAQMLMEISAQCFSKLIDTNPDVCIQYLLDSAVQHSPHFDWVVAYIGSYFYKSIISHLLSCAMNEFYSDEPCDDEFSDLFRTAIRILDYFAQKYPEEVKNAVLAMFQESTDNVELGKPKWTKSKTQPCLIPFFVHLGMNAANILNVTIVAFLEQLTPDVMRKVHYQLTEWGSAPGNHAPSLLSSVVGLVISLKHGTFKTFQYLLTIAVPNTESNESDGTEIQDICFYSAMILEKVFIHLQRLVTKKHRAESASADGKGTGQSGNKDSSNDIPFLNELKEKWKELCDQLLNADGQRLSWILRLLSLVAVYSGPATCIEIFNYILTFKRTSQHLSMFVELQKEVQAFYTRAPDLAVSKCLKRISIKSSPDILTEVQTTLENLHQLMEMEKIVGQDYAGFSVGRCLRQHTTLLVSFLSYPNKAISSITLDLLVALGFPFITFSVSDKMKIVKTCASFFFKLLHQYNTACQQERYEVRHRCLDMLKKYQVLLSIICRDEPCQILAVRHFMEGAFHQENKSLFCKRKQAQETAGKSDNSLFSKNITPGISSRLPLNTASVFYLGVIGKGKKSEEQEILQVFSQSNSQFFLQCIHTICHSSRPPNPSAMEPHNVKIFANLALLLKDLIVVDGTFDCGTWPDEDDIKYSIGRDVSVLKQFDESEIFWHLLFLLAEVPRVLPNCLPIIHGLFSSILKFWEQCREPNTYDCPTQLYASVQIMSILRKAMWLPRPLCLGGDIFHIISPKEIHKLLETIWAFFKENPPTVNTRIVTEIPDGRHKNVVKSTFLGNIAELGHLYARFFPVHDRT</sequence>